<dbReference type="NCBIfam" id="NF001986">
    <property type="entry name" value="PRK00779.1"/>
    <property type="match status" value="1"/>
</dbReference>
<dbReference type="RefSeq" id="WP_219671439.1">
    <property type="nucleotide sequence ID" value="NZ_WTFF01000384.1"/>
</dbReference>
<dbReference type="Proteomes" id="UP000812013">
    <property type="component" value="Unassembled WGS sequence"/>
</dbReference>
<gene>
    <name evidence="6" type="primary">argF</name>
    <name evidence="6" type="ORF">GPJ59_32030</name>
</gene>
<dbReference type="Pfam" id="PF00185">
    <property type="entry name" value="OTCace"/>
    <property type="match status" value="1"/>
</dbReference>
<keyword evidence="1 3" id="KW-0808">Transferase</keyword>
<proteinExistence type="inferred from homology"/>
<keyword evidence="7" id="KW-1185">Reference proteome</keyword>
<accession>A0ABS6ZI91</accession>
<dbReference type="InterPro" id="IPR006131">
    <property type="entry name" value="Asp_carbamoyltransf_Asp/Orn-bd"/>
</dbReference>
<evidence type="ECO:0000313" key="7">
    <source>
        <dbReference type="Proteomes" id="UP000812013"/>
    </source>
</evidence>
<feature type="domain" description="Aspartate/ornithine carbamoyltransferase Asp/Orn-binding" evidence="4">
    <location>
        <begin position="166"/>
        <end position="320"/>
    </location>
</feature>
<dbReference type="PRINTS" id="PR00100">
    <property type="entry name" value="AOTCASE"/>
</dbReference>
<reference evidence="6 7" key="1">
    <citation type="submission" date="2019-12" db="EMBL/GenBank/DDBJ databases">
        <title>Genome sequence of Streptomyces bambusae.</title>
        <authorList>
            <person name="Bansal K."/>
            <person name="Choksket S."/>
            <person name="Korpole S."/>
            <person name="Patil P.B."/>
        </authorList>
    </citation>
    <scope>NUCLEOTIDE SEQUENCE [LARGE SCALE GENOMIC DNA]</scope>
    <source>
        <strain evidence="6 7">SK60</strain>
    </source>
</reference>
<evidence type="ECO:0000259" key="4">
    <source>
        <dbReference type="Pfam" id="PF00185"/>
    </source>
</evidence>
<name>A0ABS6ZI91_9ACTN</name>
<organism evidence="6 7">
    <name type="scientific">Streptomyces bambusae</name>
    <dbReference type="NCBI Taxonomy" id="1550616"/>
    <lineage>
        <taxon>Bacteria</taxon>
        <taxon>Bacillati</taxon>
        <taxon>Actinomycetota</taxon>
        <taxon>Actinomycetes</taxon>
        <taxon>Kitasatosporales</taxon>
        <taxon>Streptomycetaceae</taxon>
        <taxon>Streptomyces</taxon>
    </lineage>
</organism>
<dbReference type="PANTHER" id="PTHR45753">
    <property type="entry name" value="ORNITHINE CARBAMOYLTRANSFERASE, MITOCHONDRIAL"/>
    <property type="match status" value="1"/>
</dbReference>
<sequence>MPPPVSTRGAARTAVPGKVPDDLLKVGDLDPAVLAAVLDLAAEMKAEPLGRQDDLRGASIGCIFEKPSTRTQVSLAVAAHRLGMQALVLHKDSMQLGHGETVADTGRVLSSYVDAITVRTFEHATVEQLADAATVPVVNALSNTHHPCQSLADLLALREHFGALAGLRTAFVGDGTSNTCHSFLSACAASGMHLTIASPAGYEPTEDVLGDAREAMARTGGSVSLVPEPAEAVRGAQAVYAEVWVPMDKPGEKDLRARDLTRYRVDDALLDRAGPDAVAMHCLPAVRGQEITSEVLDGPRSLVWRQAANRLPTAQAVLHTLITAGRRSPN</sequence>
<evidence type="ECO:0000259" key="5">
    <source>
        <dbReference type="Pfam" id="PF02729"/>
    </source>
</evidence>
<dbReference type="InterPro" id="IPR006132">
    <property type="entry name" value="Asp/Orn_carbamoyltranf_P-bd"/>
</dbReference>
<dbReference type="SUPFAM" id="SSF53671">
    <property type="entry name" value="Aspartate/ornithine carbamoyltransferase"/>
    <property type="match status" value="1"/>
</dbReference>
<dbReference type="EC" id="2.1.3.3" evidence="2"/>
<evidence type="ECO:0000256" key="1">
    <source>
        <dbReference type="ARBA" id="ARBA00022679"/>
    </source>
</evidence>
<comment type="caution">
    <text evidence="6">The sequence shown here is derived from an EMBL/GenBank/DDBJ whole genome shotgun (WGS) entry which is preliminary data.</text>
</comment>
<dbReference type="PROSITE" id="PS00097">
    <property type="entry name" value="CARBAMOYLTRANSFERASE"/>
    <property type="match status" value="1"/>
</dbReference>
<dbReference type="NCBIfam" id="TIGR00658">
    <property type="entry name" value="orni_carb_tr"/>
    <property type="match status" value="1"/>
</dbReference>
<dbReference type="Gene3D" id="3.40.50.1370">
    <property type="entry name" value="Aspartate/ornithine carbamoyltransferase"/>
    <property type="match status" value="2"/>
</dbReference>
<feature type="domain" description="Aspartate/ornithine carbamoyltransferase carbamoyl-P binding" evidence="5">
    <location>
        <begin position="22"/>
        <end position="159"/>
    </location>
</feature>
<dbReference type="InterPro" id="IPR006130">
    <property type="entry name" value="Asp/Orn_carbamoylTrfase"/>
</dbReference>
<dbReference type="GO" id="GO:0004585">
    <property type="term" value="F:ornithine carbamoyltransferase activity"/>
    <property type="evidence" value="ECO:0007669"/>
    <property type="project" value="UniProtKB-EC"/>
</dbReference>
<evidence type="ECO:0000256" key="3">
    <source>
        <dbReference type="RuleBase" id="RU003634"/>
    </source>
</evidence>
<comment type="similarity">
    <text evidence="3">Belongs to the aspartate/ornithine carbamoyltransferase superfamily.</text>
</comment>
<dbReference type="Pfam" id="PF02729">
    <property type="entry name" value="OTCace_N"/>
    <property type="match status" value="1"/>
</dbReference>
<dbReference type="PANTHER" id="PTHR45753:SF3">
    <property type="entry name" value="ORNITHINE TRANSCARBAMYLASE, MITOCHONDRIAL"/>
    <property type="match status" value="1"/>
</dbReference>
<dbReference type="PRINTS" id="PR00102">
    <property type="entry name" value="OTCASE"/>
</dbReference>
<dbReference type="InterPro" id="IPR002292">
    <property type="entry name" value="Orn/put_carbamltrans"/>
</dbReference>
<evidence type="ECO:0000256" key="2">
    <source>
        <dbReference type="NCBIfam" id="TIGR00658"/>
    </source>
</evidence>
<evidence type="ECO:0000313" key="6">
    <source>
        <dbReference type="EMBL" id="MBW5486365.1"/>
    </source>
</evidence>
<dbReference type="InterPro" id="IPR036901">
    <property type="entry name" value="Asp/Orn_carbamoylTrfase_sf"/>
</dbReference>
<dbReference type="EMBL" id="WTFF01000384">
    <property type="protein sequence ID" value="MBW5486365.1"/>
    <property type="molecule type" value="Genomic_DNA"/>
</dbReference>
<protein>
    <recommendedName>
        <fullName evidence="2">Ornithine carbamoyltransferase</fullName>
        <ecNumber evidence="2">2.1.3.3</ecNumber>
    </recommendedName>
</protein>